<evidence type="ECO:0000256" key="3">
    <source>
        <dbReference type="ARBA" id="ARBA00022741"/>
    </source>
</evidence>
<keyword evidence="2 9" id="KW-0963">Cytoplasm</keyword>
<dbReference type="STRING" id="54915.ADS79_12625"/>
<evidence type="ECO:0000256" key="7">
    <source>
        <dbReference type="ARBA" id="ARBA00023170"/>
    </source>
</evidence>
<dbReference type="GO" id="GO:0005525">
    <property type="term" value="F:GTP binding"/>
    <property type="evidence" value="ECO:0007669"/>
    <property type="project" value="UniProtKB-UniRule"/>
</dbReference>
<evidence type="ECO:0000256" key="8">
    <source>
        <dbReference type="ARBA" id="ARBA00048027"/>
    </source>
</evidence>
<proteinExistence type="inferred from homology"/>
<evidence type="ECO:0000256" key="1">
    <source>
        <dbReference type="ARBA" id="ARBA00022475"/>
    </source>
</evidence>
<evidence type="ECO:0000256" key="4">
    <source>
        <dbReference type="ARBA" id="ARBA00022801"/>
    </source>
</evidence>
<organism evidence="12 13">
    <name type="scientific">Brevibacillus reuszeri</name>
    <dbReference type="NCBI Taxonomy" id="54915"/>
    <lineage>
        <taxon>Bacteria</taxon>
        <taxon>Bacillati</taxon>
        <taxon>Bacillota</taxon>
        <taxon>Bacilli</taxon>
        <taxon>Bacillales</taxon>
        <taxon>Paenibacillaceae</taxon>
        <taxon>Brevibacillus</taxon>
    </lineage>
</organism>
<comment type="subcellular location">
    <subcellularLocation>
        <location evidence="9">Cell membrane</location>
        <topology evidence="9">Peripheral membrane protein</topology>
        <orientation evidence="9">Cytoplasmic side</orientation>
    </subcellularLocation>
    <subcellularLocation>
        <location evidence="9">Cytoplasm</location>
    </subcellularLocation>
</comment>
<gene>
    <name evidence="9" type="primary">ftsY</name>
    <name evidence="11" type="synonym">ftsY_2</name>
    <name evidence="12" type="ORF">ADS79_12625</name>
    <name evidence="11" type="ORF">BRE01_39850</name>
</gene>
<keyword evidence="4 9" id="KW-0378">Hydrolase</keyword>
<dbReference type="Gene3D" id="3.40.50.300">
    <property type="entry name" value="P-loop containing nucleotide triphosphate hydrolases"/>
    <property type="match status" value="1"/>
</dbReference>
<comment type="similarity">
    <text evidence="9">Belongs to the GTP-binding SRP family. FtsY subfamily.</text>
</comment>
<evidence type="ECO:0000313" key="14">
    <source>
        <dbReference type="Proteomes" id="UP000319578"/>
    </source>
</evidence>
<dbReference type="InterPro" id="IPR003593">
    <property type="entry name" value="AAA+_ATPase"/>
</dbReference>
<dbReference type="SMART" id="SM00963">
    <property type="entry name" value="SRP54_N"/>
    <property type="match status" value="1"/>
</dbReference>
<evidence type="ECO:0000259" key="10">
    <source>
        <dbReference type="PROSITE" id="PS00300"/>
    </source>
</evidence>
<keyword evidence="3 9" id="KW-0547">Nucleotide-binding</keyword>
<dbReference type="GO" id="GO:0005737">
    <property type="term" value="C:cytoplasm"/>
    <property type="evidence" value="ECO:0007669"/>
    <property type="project" value="UniProtKB-SubCell"/>
</dbReference>
<feature type="binding site" evidence="9">
    <location>
        <begin position="209"/>
        <end position="213"/>
    </location>
    <ligand>
        <name>GTP</name>
        <dbReference type="ChEBI" id="CHEBI:37565"/>
    </ligand>
</feature>
<evidence type="ECO:0000256" key="2">
    <source>
        <dbReference type="ARBA" id="ARBA00022490"/>
    </source>
</evidence>
<keyword evidence="12" id="KW-0132">Cell division</keyword>
<dbReference type="InterPro" id="IPR000897">
    <property type="entry name" value="SRP54_GTPase_dom"/>
</dbReference>
<dbReference type="Proteomes" id="UP000036834">
    <property type="component" value="Unassembled WGS sequence"/>
</dbReference>
<dbReference type="AlphaFoldDB" id="A0A0K9YVK8"/>
<keyword evidence="1 9" id="KW-1003">Cell membrane</keyword>
<keyword evidence="12" id="KW-0131">Cell cycle</keyword>
<keyword evidence="6 9" id="KW-0472">Membrane</keyword>
<dbReference type="EMBL" id="BJON01000015">
    <property type="protein sequence ID" value="GED70283.1"/>
    <property type="molecule type" value="Genomic_DNA"/>
</dbReference>
<comment type="function">
    <text evidence="9">Involved in targeting and insertion of nascent membrane proteins into the cytoplasmic membrane. Acts as a receptor for the complex formed by the signal recognition particle (SRP) and the ribosome-nascent chain (RNC).</text>
</comment>
<protein>
    <recommendedName>
        <fullName evidence="9">Signal recognition particle receptor FtsY</fullName>
        <shortName evidence="9">SRP receptor</shortName>
        <ecNumber evidence="9">3.6.5.4</ecNumber>
    </recommendedName>
</protein>
<dbReference type="CDD" id="cd17874">
    <property type="entry name" value="FtsY"/>
    <property type="match status" value="1"/>
</dbReference>
<accession>A0A0K9YVK8</accession>
<dbReference type="Gene3D" id="1.20.120.140">
    <property type="entry name" value="Signal recognition particle SRP54, nucleotide-binding domain"/>
    <property type="match status" value="1"/>
</dbReference>
<dbReference type="PATRIC" id="fig|54915.3.peg.1509"/>
<comment type="catalytic activity">
    <reaction evidence="8 9">
        <text>GTP + H2O = GDP + phosphate + H(+)</text>
        <dbReference type="Rhea" id="RHEA:19669"/>
        <dbReference type="ChEBI" id="CHEBI:15377"/>
        <dbReference type="ChEBI" id="CHEBI:15378"/>
        <dbReference type="ChEBI" id="CHEBI:37565"/>
        <dbReference type="ChEBI" id="CHEBI:43474"/>
        <dbReference type="ChEBI" id="CHEBI:58189"/>
        <dbReference type="EC" id="3.6.5.4"/>
    </reaction>
</comment>
<dbReference type="OrthoDB" id="9804720at2"/>
<dbReference type="EMBL" id="LGIQ01000007">
    <property type="protein sequence ID" value="KNB72687.1"/>
    <property type="molecule type" value="Genomic_DNA"/>
</dbReference>
<dbReference type="NCBIfam" id="TIGR00064">
    <property type="entry name" value="ftsY"/>
    <property type="match status" value="1"/>
</dbReference>
<sequence>MSFFKRLRDAIVQKSEEVTQKFTDGLSKTRDLLVEKVEDLVRRYKKIDDDFFDELEEILITSDVGVNTVMELIDDLRTEVRKQKIENAIDLQPILSEKLVALLKNDEVADTALNVQDGRVNVILFVGVNGVGKTTTIGKMAHMFKQQGKKVLLAAGDTFRAAAIEQLEVWGGRVGVEVIKQQQGSDPAAVIYDAIQAAKSRQVDVLLCDTAGRLQNKVNLMEELAKVHRVLQRELPGAPHEVLLVLDATTGQNALSQAKTFGQSAGVSGLVLTKLDGTAKGGIVIAIRNELNIPVKYVGLGEGMDDLQQFDPEQFVHALFAGLIQKEEAEAQENA</sequence>
<reference evidence="12" key="2">
    <citation type="submission" date="2015-07" db="EMBL/GenBank/DDBJ databases">
        <title>MeaNS - Measles Nucleotide Surveillance Program.</title>
        <authorList>
            <person name="Tran T."/>
            <person name="Druce J."/>
        </authorList>
    </citation>
    <scope>NUCLEOTIDE SEQUENCE</scope>
    <source>
        <strain evidence="12">DSM 9887</strain>
    </source>
</reference>
<dbReference type="GO" id="GO:0005886">
    <property type="term" value="C:plasma membrane"/>
    <property type="evidence" value="ECO:0007669"/>
    <property type="project" value="UniProtKB-SubCell"/>
</dbReference>
<dbReference type="SMART" id="SM00382">
    <property type="entry name" value="AAA"/>
    <property type="match status" value="1"/>
</dbReference>
<dbReference type="PANTHER" id="PTHR43134:SF1">
    <property type="entry name" value="SIGNAL RECOGNITION PARTICLE RECEPTOR SUBUNIT ALPHA"/>
    <property type="match status" value="1"/>
</dbReference>
<dbReference type="SUPFAM" id="SSF47364">
    <property type="entry name" value="Domain of the SRP/SRP receptor G-proteins"/>
    <property type="match status" value="1"/>
</dbReference>
<dbReference type="PANTHER" id="PTHR43134">
    <property type="entry name" value="SIGNAL RECOGNITION PARTICLE RECEPTOR SUBUNIT ALPHA"/>
    <property type="match status" value="1"/>
</dbReference>
<dbReference type="Proteomes" id="UP000319578">
    <property type="component" value="Unassembled WGS sequence"/>
</dbReference>
<dbReference type="RefSeq" id="WP_049738734.1">
    <property type="nucleotide sequence ID" value="NZ_BJON01000015.1"/>
</dbReference>
<evidence type="ECO:0000256" key="9">
    <source>
        <dbReference type="HAMAP-Rule" id="MF_00920"/>
    </source>
</evidence>
<feature type="binding site" evidence="9">
    <location>
        <begin position="273"/>
        <end position="276"/>
    </location>
    <ligand>
        <name>GTP</name>
        <dbReference type="ChEBI" id="CHEBI:37565"/>
    </ligand>
</feature>
<comment type="subunit">
    <text evidence="9">Part of the signal recognition particle protein translocation system, which is composed of SRP and FtsY.</text>
</comment>
<dbReference type="InterPro" id="IPR027417">
    <property type="entry name" value="P-loop_NTPase"/>
</dbReference>
<comment type="caution">
    <text evidence="12">The sequence shown here is derived from an EMBL/GenBank/DDBJ whole genome shotgun (WGS) entry which is preliminary data.</text>
</comment>
<dbReference type="Pfam" id="PF02881">
    <property type="entry name" value="SRP54_N"/>
    <property type="match status" value="1"/>
</dbReference>
<dbReference type="GO" id="GO:0006614">
    <property type="term" value="P:SRP-dependent cotranslational protein targeting to membrane"/>
    <property type="evidence" value="ECO:0007669"/>
    <property type="project" value="InterPro"/>
</dbReference>
<dbReference type="HAMAP" id="MF_00920">
    <property type="entry name" value="FtsY"/>
    <property type="match status" value="1"/>
</dbReference>
<dbReference type="FunFam" id="1.20.120.140:FF:000002">
    <property type="entry name" value="Signal recognition particle receptor FtsY"/>
    <property type="match status" value="1"/>
</dbReference>
<keyword evidence="5 9" id="KW-0342">GTP-binding</keyword>
<keyword evidence="7 9" id="KW-0675">Receptor</keyword>
<evidence type="ECO:0000313" key="12">
    <source>
        <dbReference type="EMBL" id="KNB72687.1"/>
    </source>
</evidence>
<feature type="binding site" evidence="9">
    <location>
        <begin position="127"/>
        <end position="134"/>
    </location>
    <ligand>
        <name>GTP</name>
        <dbReference type="ChEBI" id="CHEBI:37565"/>
    </ligand>
</feature>
<keyword evidence="14" id="KW-1185">Reference proteome</keyword>
<dbReference type="EC" id="3.6.5.4" evidence="9"/>
<dbReference type="InterPro" id="IPR036225">
    <property type="entry name" value="SRP/SRP_N"/>
</dbReference>
<dbReference type="InterPro" id="IPR013822">
    <property type="entry name" value="Signal_recog_particl_SRP54_hlx"/>
</dbReference>
<dbReference type="GO" id="GO:0003924">
    <property type="term" value="F:GTPase activity"/>
    <property type="evidence" value="ECO:0007669"/>
    <property type="project" value="UniProtKB-UniRule"/>
</dbReference>
<evidence type="ECO:0000313" key="11">
    <source>
        <dbReference type="EMBL" id="GED70283.1"/>
    </source>
</evidence>
<dbReference type="PROSITE" id="PS00300">
    <property type="entry name" value="SRP54"/>
    <property type="match status" value="1"/>
</dbReference>
<evidence type="ECO:0000313" key="13">
    <source>
        <dbReference type="Proteomes" id="UP000036834"/>
    </source>
</evidence>
<dbReference type="FunFam" id="3.40.50.300:FF:000053">
    <property type="entry name" value="Signal recognition particle receptor FtsY"/>
    <property type="match status" value="1"/>
</dbReference>
<dbReference type="SUPFAM" id="SSF52540">
    <property type="entry name" value="P-loop containing nucleoside triphosphate hydrolases"/>
    <property type="match status" value="1"/>
</dbReference>
<evidence type="ECO:0000256" key="5">
    <source>
        <dbReference type="ARBA" id="ARBA00023134"/>
    </source>
</evidence>
<dbReference type="SMART" id="SM00962">
    <property type="entry name" value="SRP54"/>
    <property type="match status" value="1"/>
</dbReference>
<evidence type="ECO:0000256" key="6">
    <source>
        <dbReference type="ARBA" id="ARBA00023136"/>
    </source>
</evidence>
<dbReference type="InterPro" id="IPR004390">
    <property type="entry name" value="SR_rcpt_FtsY"/>
</dbReference>
<reference evidence="11 14" key="3">
    <citation type="submission" date="2019-06" db="EMBL/GenBank/DDBJ databases">
        <title>Whole genome shotgun sequence of Brevibacillus reuszeri NBRC 15719.</title>
        <authorList>
            <person name="Hosoyama A."/>
            <person name="Uohara A."/>
            <person name="Ohji S."/>
            <person name="Ichikawa N."/>
        </authorList>
    </citation>
    <scope>NUCLEOTIDE SEQUENCE [LARGE SCALE GENOMIC DNA]</scope>
    <source>
        <strain evidence="11 14">NBRC 15719</strain>
    </source>
</reference>
<dbReference type="Pfam" id="PF00448">
    <property type="entry name" value="SRP54"/>
    <property type="match status" value="1"/>
</dbReference>
<dbReference type="GO" id="GO:0051301">
    <property type="term" value="P:cell division"/>
    <property type="evidence" value="ECO:0007669"/>
    <property type="project" value="UniProtKB-KW"/>
</dbReference>
<dbReference type="GO" id="GO:0005047">
    <property type="term" value="F:signal recognition particle binding"/>
    <property type="evidence" value="ECO:0007669"/>
    <property type="project" value="TreeGrafter"/>
</dbReference>
<name>A0A0K9YVK8_9BACL</name>
<dbReference type="InterPro" id="IPR042101">
    <property type="entry name" value="SRP54_N_sf"/>
</dbReference>
<feature type="domain" description="SRP54-type proteins GTP-binding" evidence="10">
    <location>
        <begin position="294"/>
        <end position="307"/>
    </location>
</feature>
<reference evidence="13" key="1">
    <citation type="submission" date="2015-07" db="EMBL/GenBank/DDBJ databases">
        <title>Genome sequencing project for genomic taxonomy and phylogenomics of Bacillus-like bacteria.</title>
        <authorList>
            <person name="Liu B."/>
            <person name="Wang J."/>
            <person name="Zhu Y."/>
            <person name="Liu G."/>
            <person name="Chen Q."/>
            <person name="Chen Z."/>
            <person name="Lan J."/>
            <person name="Che J."/>
            <person name="Ge C."/>
            <person name="Shi H."/>
            <person name="Pan Z."/>
            <person name="Liu X."/>
        </authorList>
    </citation>
    <scope>NUCLEOTIDE SEQUENCE [LARGE SCALE GENOMIC DNA]</scope>
    <source>
        <strain evidence="13">DSM 9887</strain>
    </source>
</reference>